<dbReference type="PROSITE" id="PS00061">
    <property type="entry name" value="ADH_SHORT"/>
    <property type="match status" value="1"/>
</dbReference>
<protein>
    <submittedName>
        <fullName evidence="6">SDR family NAD(P)-dependent oxidoreductase</fullName>
    </submittedName>
</protein>
<dbReference type="InterPro" id="IPR036291">
    <property type="entry name" value="NAD(P)-bd_dom_sf"/>
</dbReference>
<gene>
    <name evidence="6" type="ORF">HGG74_12875</name>
</gene>
<dbReference type="NCBIfam" id="NF005495">
    <property type="entry name" value="PRK07109.1"/>
    <property type="match status" value="1"/>
</dbReference>
<dbReference type="InterPro" id="IPR002347">
    <property type="entry name" value="SDR_fam"/>
</dbReference>
<keyword evidence="2" id="KW-0560">Oxidoreductase</keyword>
<dbReference type="InterPro" id="IPR020904">
    <property type="entry name" value="Sc_DH/Rdtase_CS"/>
</dbReference>
<accession>A0A7X6K6J2</accession>
<evidence type="ECO:0000259" key="5">
    <source>
        <dbReference type="SMART" id="SM00822"/>
    </source>
</evidence>
<keyword evidence="7" id="KW-1185">Reference proteome</keyword>
<dbReference type="PANTHER" id="PTHR44196">
    <property type="entry name" value="DEHYDROGENASE/REDUCTASE SDR FAMILY MEMBER 7B"/>
    <property type="match status" value="1"/>
</dbReference>
<evidence type="ECO:0000313" key="6">
    <source>
        <dbReference type="EMBL" id="NKX55415.1"/>
    </source>
</evidence>
<dbReference type="EMBL" id="JAAZSQ010000012">
    <property type="protein sequence ID" value="NKX55415.1"/>
    <property type="molecule type" value="Genomic_DNA"/>
</dbReference>
<dbReference type="InterPro" id="IPR057326">
    <property type="entry name" value="KR_dom"/>
</dbReference>
<dbReference type="Gene3D" id="3.40.50.720">
    <property type="entry name" value="NAD(P)-binding Rossmann-like Domain"/>
    <property type="match status" value="1"/>
</dbReference>
<dbReference type="PROSITE" id="PS51257">
    <property type="entry name" value="PROKAR_LIPOPROTEIN"/>
    <property type="match status" value="1"/>
</dbReference>
<dbReference type="PANTHER" id="PTHR44196:SF1">
    <property type="entry name" value="DEHYDROGENASE_REDUCTASE SDR FAMILY MEMBER 7B"/>
    <property type="match status" value="1"/>
</dbReference>
<dbReference type="SMART" id="SM00822">
    <property type="entry name" value="PKS_KR"/>
    <property type="match status" value="1"/>
</dbReference>
<dbReference type="AlphaFoldDB" id="A0A7X6K6J2"/>
<comment type="similarity">
    <text evidence="1 3">Belongs to the short-chain dehydrogenases/reductases (SDR) family.</text>
</comment>
<evidence type="ECO:0000256" key="2">
    <source>
        <dbReference type="ARBA" id="ARBA00023002"/>
    </source>
</evidence>
<evidence type="ECO:0000313" key="7">
    <source>
        <dbReference type="Proteomes" id="UP000544090"/>
    </source>
</evidence>
<reference evidence="6 7" key="1">
    <citation type="submission" date="2020-04" db="EMBL/GenBank/DDBJ databases">
        <title>Arthrobacter sp. nov.</title>
        <authorList>
            <person name="Liu S."/>
        </authorList>
    </citation>
    <scope>NUCLEOTIDE SEQUENCE [LARGE SCALE GENOMIC DNA]</scope>
    <source>
        <strain evidence="6 7">E918</strain>
    </source>
</reference>
<evidence type="ECO:0000256" key="1">
    <source>
        <dbReference type="ARBA" id="ARBA00006484"/>
    </source>
</evidence>
<dbReference type="FunFam" id="3.40.50.720:FF:000084">
    <property type="entry name" value="Short-chain dehydrogenase reductase"/>
    <property type="match status" value="1"/>
</dbReference>
<feature type="domain" description="Ketoreductase" evidence="5">
    <location>
        <begin position="6"/>
        <end position="183"/>
    </location>
</feature>
<dbReference type="PRINTS" id="PR00081">
    <property type="entry name" value="GDHRDH"/>
</dbReference>
<sequence length="330" mass="35110">MRVRNSVVVITGASSGIGCATALRFARKGAKVVLAARRARALETLVAQCEAEGAEALAVPTDVADAEAVQRLAGRAVEHFGRIDVWVNNAAVTFFSPFLDVPLEDFRRVIDVNVMGYVHGCRAALAQMQRQGSGVVVNVSSIVGEIAQPYTSAYSMSKAAIRALGVSLRSELQLNGVDGIKVSTVLPATIDTPFFQQAGNYTGRKAVAMPPVYSPERVARRIVRLATAPRRETGVGPMGRMMAAQHRLTPGMMEAVMAVQVDKTHLSRTEPATASAGNLHRPSADGRNAAADGGWHGKSRTARRRALAGLVLLGAAKAVMARYGQRTARR</sequence>
<dbReference type="SUPFAM" id="SSF51735">
    <property type="entry name" value="NAD(P)-binding Rossmann-fold domains"/>
    <property type="match status" value="1"/>
</dbReference>
<evidence type="ECO:0000256" key="4">
    <source>
        <dbReference type="SAM" id="MobiDB-lite"/>
    </source>
</evidence>
<dbReference type="PRINTS" id="PR00080">
    <property type="entry name" value="SDRFAMILY"/>
</dbReference>
<proteinExistence type="inferred from homology"/>
<dbReference type="Pfam" id="PF00106">
    <property type="entry name" value="adh_short"/>
    <property type="match status" value="1"/>
</dbReference>
<comment type="caution">
    <text evidence="6">The sequence shown here is derived from an EMBL/GenBank/DDBJ whole genome shotgun (WGS) entry which is preliminary data.</text>
</comment>
<name>A0A7X6K6J2_9MICC</name>
<dbReference type="GO" id="GO:0016491">
    <property type="term" value="F:oxidoreductase activity"/>
    <property type="evidence" value="ECO:0007669"/>
    <property type="project" value="UniProtKB-KW"/>
</dbReference>
<dbReference type="Proteomes" id="UP000544090">
    <property type="component" value="Unassembled WGS sequence"/>
</dbReference>
<organism evidence="6 7">
    <name type="scientific">Arthrobacter mobilis</name>
    <dbReference type="NCBI Taxonomy" id="2724944"/>
    <lineage>
        <taxon>Bacteria</taxon>
        <taxon>Bacillati</taxon>
        <taxon>Actinomycetota</taxon>
        <taxon>Actinomycetes</taxon>
        <taxon>Micrococcales</taxon>
        <taxon>Micrococcaceae</taxon>
        <taxon>Arthrobacter</taxon>
    </lineage>
</organism>
<feature type="region of interest" description="Disordered" evidence="4">
    <location>
        <begin position="268"/>
        <end position="300"/>
    </location>
</feature>
<dbReference type="GO" id="GO:0016020">
    <property type="term" value="C:membrane"/>
    <property type="evidence" value="ECO:0007669"/>
    <property type="project" value="TreeGrafter"/>
</dbReference>
<evidence type="ECO:0000256" key="3">
    <source>
        <dbReference type="RuleBase" id="RU000363"/>
    </source>
</evidence>